<accession>F9ZV53</accession>
<proteinExistence type="predicted"/>
<dbReference type="RefSeq" id="WP_013817752.1">
    <property type="nucleotide sequence ID" value="NC_015572.1"/>
</dbReference>
<reference evidence="2" key="3">
    <citation type="submission" date="2011-05" db="EMBL/GenBank/DDBJ databases">
        <title>Complete sequence of Methylomonas methanica MC09.</title>
        <authorList>
            <consortium name="US DOE Joint Genome Institute"/>
            <person name="Lucas S."/>
            <person name="Han J."/>
            <person name="Lapidus A."/>
            <person name="Cheng J.-F."/>
            <person name="Goodwin L."/>
            <person name="Pitluck S."/>
            <person name="Peters L."/>
            <person name="Mikhailova N."/>
            <person name="Teshima H."/>
            <person name="Han C."/>
            <person name="Tapia R."/>
            <person name="Land M."/>
            <person name="Hauser L."/>
            <person name="Kyrpides N."/>
            <person name="Ivanova N."/>
            <person name="Pagani I."/>
            <person name="Stein L."/>
            <person name="Woyke T."/>
        </authorList>
    </citation>
    <scope>NUCLEOTIDE SEQUENCE [LARGE SCALE GENOMIC DNA]</scope>
    <source>
        <strain evidence="2">MC09</strain>
    </source>
</reference>
<evidence type="ECO:0000313" key="1">
    <source>
        <dbReference type="EMBL" id="AEF99486.1"/>
    </source>
</evidence>
<dbReference type="STRING" id="857087.Metme_1050"/>
<evidence type="ECO:0000313" key="2">
    <source>
        <dbReference type="Proteomes" id="UP000008888"/>
    </source>
</evidence>
<keyword evidence="2" id="KW-1185">Reference proteome</keyword>
<reference key="2">
    <citation type="submission" date="2011-05" db="EMBL/GenBank/DDBJ databases">
        <title>Complete genome sequence of the aerobic marine methanotroph Methylomonas methanica MC09.</title>
        <authorList>
            <person name="Boden R."/>
            <person name="Cunliffe M."/>
            <person name="Scanlan J."/>
            <person name="Moussard H."/>
            <person name="Kits K.D."/>
            <person name="Klotz M."/>
            <person name="Jetten M."/>
            <person name="Vuilleumier S."/>
            <person name="Han J."/>
            <person name="Peters L."/>
            <person name="Mikhailova N."/>
            <person name="Teshima H."/>
            <person name="Tapia R."/>
            <person name="Kyrpides N."/>
            <person name="Ivanova N."/>
            <person name="Pagani I."/>
            <person name="Cheng J.-F."/>
            <person name="Goodwin L."/>
            <person name="Han C."/>
            <person name="Hauser L."/>
            <person name="Land M."/>
            <person name="Lapidus A."/>
            <person name="Lucas S."/>
            <person name="Pitluck S."/>
            <person name="Woyke T."/>
            <person name="Stein L.Y."/>
            <person name="Murrell C."/>
        </authorList>
    </citation>
    <scope>NUCLEOTIDE SEQUENCE</scope>
    <source>
        <strain>MC09</strain>
    </source>
</reference>
<sequence>MDFRKILIVFLLLDLPDSIANTNATSFQAAYANCETSAASGSGATRRVECHVLDTVKVSGLYWNLPSNTFAGTWENHYYTGGLACPVGYSEGPKVYSDDIFGKCIQGCQPGYVLVNGQCVSECPAGKVKASSLPQLFTSSDACVDPSIERCDALGFNPNDITPACSQLFEGSPAVCFQSEYPETQLPQCPQLTCEDGSTVTYPTPCPVISCPDGFTLASLGADLGNSCIKELPPEDQPNPDEACITVPGVGSETICADANNTQCGRYNGEYVCLEKKDSPEPGDYCIDKNGSNICLTNQPRIKETYDRTNNPDGSYEETVRRETNIQGDSPSTTTRSCDASGNCVTTSTDTSKEQNLASLKAIEKNTRETADVLSEFRDALKAPDAGFSGETVSGDEGQLYQKTDKTFQSVYQGFWADIQTQPLYQAVLNAFVVSFQSCECPTWESGPVEIMGQTLPGAKFDQLCGEFFTYKVLPVVTKIIWVVSIIMGLKWAFL</sequence>
<name>F9ZV53_METMM</name>
<dbReference type="KEGG" id="mmt:Metme_1050"/>
<organism evidence="1 2">
    <name type="scientific">Methylomonas methanica (strain DSM 25384 / MC09)</name>
    <dbReference type="NCBI Taxonomy" id="857087"/>
    <lineage>
        <taxon>Bacteria</taxon>
        <taxon>Pseudomonadati</taxon>
        <taxon>Pseudomonadota</taxon>
        <taxon>Gammaproteobacteria</taxon>
        <taxon>Methylococcales</taxon>
        <taxon>Methylococcaceae</taxon>
        <taxon>Methylomonas</taxon>
    </lineage>
</organism>
<reference evidence="1 2" key="1">
    <citation type="journal article" date="2011" name="J. Bacteriol.">
        <title>Complete Genome Sequence of the Aerobic Marine Methanotroph Methylomonas methanica MC09.</title>
        <authorList>
            <person name="Boden R."/>
            <person name="Cunliffe M."/>
            <person name="Scanlan J."/>
            <person name="Moussard H."/>
            <person name="Kits K.D."/>
            <person name="Klotz M.G."/>
            <person name="Jetten M.S."/>
            <person name="Vuilleumier S."/>
            <person name="Han J."/>
            <person name="Peters L."/>
            <person name="Mikhailova N."/>
            <person name="Teshima H."/>
            <person name="Tapia R."/>
            <person name="Kyrpides N."/>
            <person name="Ivanova N."/>
            <person name="Pagani I."/>
            <person name="Cheng J.F."/>
            <person name="Goodwin L."/>
            <person name="Han C."/>
            <person name="Hauser L."/>
            <person name="Land M.L."/>
            <person name="Lapidus A."/>
            <person name="Lucas S."/>
            <person name="Pitluck S."/>
            <person name="Woyke T."/>
            <person name="Stein L."/>
            <person name="Murrell J.C."/>
        </authorList>
    </citation>
    <scope>NUCLEOTIDE SEQUENCE [LARGE SCALE GENOMIC DNA]</scope>
    <source>
        <strain evidence="1 2">MC09</strain>
    </source>
</reference>
<gene>
    <name evidence="1" type="ordered locus">Metme_1050</name>
</gene>
<dbReference type="AlphaFoldDB" id="F9ZV53"/>
<protein>
    <submittedName>
        <fullName evidence="1">Uncharacterized protein</fullName>
    </submittedName>
</protein>
<dbReference type="Proteomes" id="UP000008888">
    <property type="component" value="Chromosome"/>
</dbReference>
<dbReference type="HOGENOM" id="CLU_550738_0_0_6"/>
<dbReference type="EMBL" id="CP002738">
    <property type="protein sequence ID" value="AEF99486.1"/>
    <property type="molecule type" value="Genomic_DNA"/>
</dbReference>